<sequence length="95" mass="11049">MGKSTYSDKSYIEPLITKEDGTIEGYHNSVKCMGSYIHGIFDNPVVIDYILSPYLSQKNKTPFCLKSHREEQFDKLADHVRKHSDIDRILKMLLR</sequence>
<reference evidence="2" key="1">
    <citation type="submission" date="2019-08" db="EMBL/GenBank/DDBJ databases">
        <authorList>
            <person name="Kucharzyk K."/>
            <person name="Murdoch R.W."/>
            <person name="Higgins S."/>
            <person name="Loffler F."/>
        </authorList>
    </citation>
    <scope>NUCLEOTIDE SEQUENCE</scope>
</reference>
<proteinExistence type="predicted"/>
<dbReference type="AlphaFoldDB" id="A0A645FGL1"/>
<keyword evidence="1" id="KW-0315">Glutamine amidotransferase</keyword>
<dbReference type="PANTHER" id="PTHR21343">
    <property type="entry name" value="DETHIOBIOTIN SYNTHETASE"/>
    <property type="match status" value="1"/>
</dbReference>
<organism evidence="2">
    <name type="scientific">bioreactor metagenome</name>
    <dbReference type="NCBI Taxonomy" id="1076179"/>
    <lineage>
        <taxon>unclassified sequences</taxon>
        <taxon>metagenomes</taxon>
        <taxon>ecological metagenomes</taxon>
    </lineage>
</organism>
<dbReference type="PANTHER" id="PTHR21343:SF1">
    <property type="entry name" value="COBYRIC ACID SYNTHASE"/>
    <property type="match status" value="1"/>
</dbReference>
<evidence type="ECO:0000256" key="1">
    <source>
        <dbReference type="ARBA" id="ARBA00022962"/>
    </source>
</evidence>
<name>A0A645FGL1_9ZZZZ</name>
<evidence type="ECO:0000313" key="2">
    <source>
        <dbReference type="EMBL" id="MPN12489.1"/>
    </source>
</evidence>
<comment type="caution">
    <text evidence="2">The sequence shown here is derived from an EMBL/GenBank/DDBJ whole genome shotgun (WGS) entry which is preliminary data.</text>
</comment>
<protein>
    <submittedName>
        <fullName evidence="2">Cobyric acid synthase</fullName>
    </submittedName>
</protein>
<dbReference type="EMBL" id="VSSQ01058840">
    <property type="protein sequence ID" value="MPN12489.1"/>
    <property type="molecule type" value="Genomic_DNA"/>
</dbReference>
<gene>
    <name evidence="2" type="primary">cobQ_31</name>
    <name evidence="2" type="ORF">SDC9_159807</name>
</gene>
<accession>A0A645FGL1</accession>